<dbReference type="PANTHER" id="PTHR22914:SF41">
    <property type="entry name" value="CHITIN SYNTHASE 7"/>
    <property type="match status" value="1"/>
</dbReference>
<keyword evidence="7 12" id="KW-1133">Transmembrane helix</keyword>
<feature type="compositionally biased region" description="Polar residues" evidence="11">
    <location>
        <begin position="17"/>
        <end position="30"/>
    </location>
</feature>
<evidence type="ECO:0000259" key="13">
    <source>
        <dbReference type="Pfam" id="PF22997"/>
    </source>
</evidence>
<accession>A0A0C9VDF5</accession>
<feature type="domain" description="Chitin synthase 4-like" evidence="13">
    <location>
        <begin position="245"/>
        <end position="327"/>
    </location>
</feature>
<sequence>MSYPHYGPARYAASDVPTPTTRVPTQLKQPTGTLRRGKTLTRPERGVAPTPLINPPAVLPATGLPSHTQLESADDWSAWSIFAHFVTFWAPPVLLSSLGGLKERATRQAWREKIALCFIALILGGVVGFATVGLNAVLCPNNGSTSADRFISYLSDPTLLGIEGQVFNISASKPTTTVNFYTLASKLPLQDITTLFTRTAAQFQSCAGLNFSVATDVPCPGGCPLETLTNATYTKYNLIDTGKTVGYDWNQLQNISTYFVIDGAVLNMNPYFEAHQQPIVGDDVDLAMRTILTRPNGDGRDGTRLFYSRADLRSAVPCLKDRYYAGNVDKTTPGCVISQLVLYAGLVVILGLVLVRFVMACFFTWFMSSRLVAPPKNLNRTAVSPAVLPEGANIAVDNKAGTAPWAGPKGPRHLTPNKASPPPANMALSQIGAELFVICLVTCYSEGLDSIKTTLDSISQTTYSDERKLLFVVCDGMVTGSGEKLSTPDLCVSLLEADPRFGNPEPMGYYAVGSGAKKENRAMVYAGHYAVGGRRTPTIIVVKCGTEAEARSDKKPGNRGKRDSQLVLMNFFSRVTYNDRMTPLDFDMFRKMHTLMGMTPDFFELCLMVDADTKVAPDSLRHMVNSMHHDNYIMGVCGETRIANKRQSWVTAIQVYEYFISHHLAKAFESVFGGVTCLPGCFSMYRIKARKVTDDDWIPILCKPEIVREYSQSEVTTLHQKNLLLLGEDRFLTTILLRTFPNRKMMFVPQAKCRTVAPDTFKVLLSQRRRWINSTIHNLMELVLVRNLCGTFCFSMQFVVFMDLLGTVVLPVAICLTYSLIVNMILSPPQTFSEAIPLMLLLAVIGLPGVLILITTGKVVYIFWMLIYLLALPVWNFVLPVYAFWHFDDFSWGQTRKVEGEGKDMGHDSGKGGATTSVVAMRRWEDWERSRLRKIKREEKRRRDLARAFPQGYPNEFLRAGNTASMYDGSDTVSMTSSEEDHWGTQIGTYNENSSNYPLPVTGLFMPDKEVISKAEVVGGDDLAAMLDSGFDDGPSRPGSGPPTPYSSTTRFLDPTGAPMGTPRYQLSDQPSPPRNAYPAYPQALRNDSYNRPPPRHITSPISPTVPINASSSAIEPKTHAKKRSGGRSGGGSGGRYGPLGPLDPGDNAI</sequence>
<dbReference type="GO" id="GO:0005886">
    <property type="term" value="C:plasma membrane"/>
    <property type="evidence" value="ECO:0007669"/>
    <property type="project" value="UniProtKB-SubCell"/>
</dbReference>
<dbReference type="PANTHER" id="PTHR22914">
    <property type="entry name" value="CHITIN SYNTHASE"/>
    <property type="match status" value="1"/>
</dbReference>
<feature type="transmembrane region" description="Helical" evidence="12">
    <location>
        <begin position="838"/>
        <end position="855"/>
    </location>
</feature>
<dbReference type="SUPFAM" id="SSF53448">
    <property type="entry name" value="Nucleotide-diphospho-sugar transferases"/>
    <property type="match status" value="1"/>
</dbReference>
<feature type="transmembrane region" description="Helical" evidence="12">
    <location>
        <begin position="340"/>
        <end position="366"/>
    </location>
</feature>
<keyword evidence="8 12" id="KW-0472">Membrane</keyword>
<evidence type="ECO:0000256" key="5">
    <source>
        <dbReference type="ARBA" id="ARBA00022679"/>
    </source>
</evidence>
<keyword evidence="3" id="KW-1003">Cell membrane</keyword>
<dbReference type="AlphaFoldDB" id="A0A0C9VDF5"/>
<evidence type="ECO:0000256" key="1">
    <source>
        <dbReference type="ARBA" id="ARBA00004651"/>
    </source>
</evidence>
<feature type="compositionally biased region" description="Low complexity" evidence="11">
    <location>
        <begin position="1028"/>
        <end position="1039"/>
    </location>
</feature>
<dbReference type="CDD" id="cd04190">
    <property type="entry name" value="Chitin_synth_C"/>
    <property type="match status" value="1"/>
</dbReference>
<dbReference type="InterPro" id="IPR004835">
    <property type="entry name" value="Chitin_synth"/>
</dbReference>
<evidence type="ECO:0000256" key="12">
    <source>
        <dbReference type="SAM" id="Phobius"/>
    </source>
</evidence>
<evidence type="ECO:0000313" key="15">
    <source>
        <dbReference type="Proteomes" id="UP000054279"/>
    </source>
</evidence>
<comment type="subcellular location">
    <subcellularLocation>
        <location evidence="1">Cell membrane</location>
        <topology evidence="1">Multi-pass membrane protein</topology>
    </subcellularLocation>
</comment>
<feature type="transmembrane region" description="Helical" evidence="12">
    <location>
        <begin position="861"/>
        <end position="887"/>
    </location>
</feature>
<keyword evidence="15" id="KW-1185">Reference proteome</keyword>
<evidence type="ECO:0000256" key="9">
    <source>
        <dbReference type="ARBA" id="ARBA00023180"/>
    </source>
</evidence>
<evidence type="ECO:0000256" key="11">
    <source>
        <dbReference type="SAM" id="MobiDB-lite"/>
    </source>
</evidence>
<proteinExistence type="predicted"/>
<evidence type="ECO:0000256" key="7">
    <source>
        <dbReference type="ARBA" id="ARBA00022989"/>
    </source>
</evidence>
<dbReference type="HOGENOM" id="CLU_002572_0_0_1"/>
<dbReference type="GO" id="GO:0030428">
    <property type="term" value="C:cell septum"/>
    <property type="evidence" value="ECO:0007669"/>
    <property type="project" value="TreeGrafter"/>
</dbReference>
<dbReference type="EC" id="2.4.1.16" evidence="2"/>
<keyword evidence="5 14" id="KW-0808">Transferase</keyword>
<keyword evidence="6 12" id="KW-0812">Transmembrane</keyword>
<keyword evidence="9" id="KW-0325">Glycoprotein</keyword>
<feature type="region of interest" description="Disordered" evidence="11">
    <location>
        <begin position="1"/>
        <end position="37"/>
    </location>
</feature>
<dbReference type="Pfam" id="PF03142">
    <property type="entry name" value="Chitin_synth_2"/>
    <property type="match status" value="1"/>
</dbReference>
<evidence type="ECO:0000256" key="3">
    <source>
        <dbReference type="ARBA" id="ARBA00022475"/>
    </source>
</evidence>
<dbReference type="Pfam" id="PF22997">
    <property type="entry name" value="CHS4"/>
    <property type="match status" value="1"/>
</dbReference>
<feature type="region of interest" description="Disordered" evidence="11">
    <location>
        <begin position="1027"/>
        <end position="1150"/>
    </location>
</feature>
<feature type="transmembrane region" description="Helical" evidence="12">
    <location>
        <begin position="116"/>
        <end position="138"/>
    </location>
</feature>
<dbReference type="GO" id="GO:0004100">
    <property type="term" value="F:chitin synthase activity"/>
    <property type="evidence" value="ECO:0007669"/>
    <property type="project" value="UniProtKB-EC"/>
</dbReference>
<name>A0A0C9VDF5_SPHS4</name>
<comment type="catalytic activity">
    <reaction evidence="10">
        <text>[(1-&gt;4)-N-acetyl-beta-D-glucosaminyl](n) + UDP-N-acetyl-alpha-D-glucosamine = [(1-&gt;4)-N-acetyl-beta-D-glucosaminyl](n+1) + UDP + H(+)</text>
        <dbReference type="Rhea" id="RHEA:16637"/>
        <dbReference type="Rhea" id="RHEA-COMP:9593"/>
        <dbReference type="Rhea" id="RHEA-COMP:9595"/>
        <dbReference type="ChEBI" id="CHEBI:15378"/>
        <dbReference type="ChEBI" id="CHEBI:17029"/>
        <dbReference type="ChEBI" id="CHEBI:57705"/>
        <dbReference type="ChEBI" id="CHEBI:58223"/>
        <dbReference type="EC" id="2.4.1.16"/>
    </reaction>
</comment>
<dbReference type="InterPro" id="IPR029044">
    <property type="entry name" value="Nucleotide-diphossugar_trans"/>
</dbReference>
<evidence type="ECO:0000256" key="4">
    <source>
        <dbReference type="ARBA" id="ARBA00022676"/>
    </source>
</evidence>
<evidence type="ECO:0000256" key="2">
    <source>
        <dbReference type="ARBA" id="ARBA00012543"/>
    </source>
</evidence>
<dbReference type="Proteomes" id="UP000054279">
    <property type="component" value="Unassembled WGS sequence"/>
</dbReference>
<keyword evidence="4" id="KW-0328">Glycosyltransferase</keyword>
<dbReference type="OrthoDB" id="370884at2759"/>
<protein>
    <recommendedName>
        <fullName evidence="2">chitin synthase</fullName>
        <ecNumber evidence="2">2.4.1.16</ecNumber>
    </recommendedName>
</protein>
<evidence type="ECO:0000256" key="6">
    <source>
        <dbReference type="ARBA" id="ARBA00022692"/>
    </source>
</evidence>
<evidence type="ECO:0000313" key="14">
    <source>
        <dbReference type="EMBL" id="KIJ39432.1"/>
    </source>
</evidence>
<evidence type="ECO:0000256" key="8">
    <source>
        <dbReference type="ARBA" id="ARBA00023136"/>
    </source>
</evidence>
<feature type="compositionally biased region" description="Gly residues" evidence="11">
    <location>
        <begin position="1127"/>
        <end position="1138"/>
    </location>
</feature>
<feature type="compositionally biased region" description="Polar residues" evidence="11">
    <location>
        <begin position="1100"/>
        <end position="1114"/>
    </location>
</feature>
<gene>
    <name evidence="14" type="ORF">M422DRAFT_230635</name>
</gene>
<dbReference type="EMBL" id="KN837152">
    <property type="protein sequence ID" value="KIJ39432.1"/>
    <property type="molecule type" value="Genomic_DNA"/>
</dbReference>
<reference evidence="14 15" key="1">
    <citation type="submission" date="2014-06" db="EMBL/GenBank/DDBJ databases">
        <title>Evolutionary Origins and Diversification of the Mycorrhizal Mutualists.</title>
        <authorList>
            <consortium name="DOE Joint Genome Institute"/>
            <consortium name="Mycorrhizal Genomics Consortium"/>
            <person name="Kohler A."/>
            <person name="Kuo A."/>
            <person name="Nagy L.G."/>
            <person name="Floudas D."/>
            <person name="Copeland A."/>
            <person name="Barry K.W."/>
            <person name="Cichocki N."/>
            <person name="Veneault-Fourrey C."/>
            <person name="LaButti K."/>
            <person name="Lindquist E.A."/>
            <person name="Lipzen A."/>
            <person name="Lundell T."/>
            <person name="Morin E."/>
            <person name="Murat C."/>
            <person name="Riley R."/>
            <person name="Ohm R."/>
            <person name="Sun H."/>
            <person name="Tunlid A."/>
            <person name="Henrissat B."/>
            <person name="Grigoriev I.V."/>
            <person name="Hibbett D.S."/>
            <person name="Martin F."/>
        </authorList>
    </citation>
    <scope>NUCLEOTIDE SEQUENCE [LARGE SCALE GENOMIC DNA]</scope>
    <source>
        <strain evidence="14 15">SS14</strain>
    </source>
</reference>
<feature type="transmembrane region" description="Helical" evidence="12">
    <location>
        <begin position="808"/>
        <end position="826"/>
    </location>
</feature>
<dbReference type="GO" id="GO:0006031">
    <property type="term" value="P:chitin biosynthetic process"/>
    <property type="evidence" value="ECO:0007669"/>
    <property type="project" value="TreeGrafter"/>
</dbReference>
<dbReference type="InterPro" id="IPR054295">
    <property type="entry name" value="CHS4-like_dom"/>
</dbReference>
<organism evidence="14 15">
    <name type="scientific">Sphaerobolus stellatus (strain SS14)</name>
    <dbReference type="NCBI Taxonomy" id="990650"/>
    <lineage>
        <taxon>Eukaryota</taxon>
        <taxon>Fungi</taxon>
        <taxon>Dikarya</taxon>
        <taxon>Basidiomycota</taxon>
        <taxon>Agaricomycotina</taxon>
        <taxon>Agaricomycetes</taxon>
        <taxon>Phallomycetidae</taxon>
        <taxon>Geastrales</taxon>
        <taxon>Sphaerobolaceae</taxon>
        <taxon>Sphaerobolus</taxon>
    </lineage>
</organism>
<evidence type="ECO:0000256" key="10">
    <source>
        <dbReference type="ARBA" id="ARBA00048014"/>
    </source>
</evidence>
<feature type="transmembrane region" description="Helical" evidence="12">
    <location>
        <begin position="76"/>
        <end position="95"/>
    </location>
</feature>